<dbReference type="Proteomes" id="UP000477070">
    <property type="component" value="Unassembled WGS sequence"/>
</dbReference>
<dbReference type="AlphaFoldDB" id="A0A4U8T8F1"/>
<dbReference type="OrthoDB" id="5330154at2"/>
<keyword evidence="1" id="KW-0812">Transmembrane</keyword>
<dbReference type="RefSeq" id="WP_118988420.1">
    <property type="nucleotide sequence ID" value="NZ_JRMP02000001.1"/>
</dbReference>
<gene>
    <name evidence="2" type="ORF">DCO61_00545</name>
    <name evidence="3" type="ORF">LS64_000625</name>
</gene>
<comment type="caution">
    <text evidence="3">The sequence shown here is derived from an EMBL/GenBank/DDBJ whole genome shotgun (WGS) entry which is preliminary data.</text>
</comment>
<keyword evidence="1" id="KW-1133">Transmembrane helix</keyword>
<reference evidence="2 5" key="4">
    <citation type="submission" date="2019-12" db="EMBL/GenBank/DDBJ databases">
        <title>Multi-Generational Helicobacter saguini Isolates.</title>
        <authorList>
            <person name="Mannion A."/>
            <person name="Shen Z."/>
            <person name="Fox J.G."/>
        </authorList>
    </citation>
    <scope>NUCLEOTIDE SEQUENCE [LARGE SCALE GENOMIC DNA]</scope>
    <source>
        <strain evidence="2">16-048</strain>
        <strain evidence="5">16-048 (F4)</strain>
    </source>
</reference>
<protein>
    <submittedName>
        <fullName evidence="3">Uncharacterized protein</fullName>
    </submittedName>
</protein>
<reference evidence="3" key="3">
    <citation type="submission" date="2018-04" db="EMBL/GenBank/DDBJ databases">
        <authorList>
            <person name="Sheh A."/>
            <person name="Shen Z."/>
            <person name="Mannion A.J."/>
            <person name="Fox J.G."/>
        </authorList>
    </citation>
    <scope>NUCLEOTIDE SEQUENCE</scope>
    <source>
        <strain evidence="3">MIT 97-6194</strain>
    </source>
</reference>
<dbReference type="Proteomes" id="UP000029714">
    <property type="component" value="Unassembled WGS sequence"/>
</dbReference>
<evidence type="ECO:0000256" key="1">
    <source>
        <dbReference type="SAM" id="Phobius"/>
    </source>
</evidence>
<feature type="transmembrane region" description="Helical" evidence="1">
    <location>
        <begin position="12"/>
        <end position="31"/>
    </location>
</feature>
<evidence type="ECO:0000313" key="2">
    <source>
        <dbReference type="EMBL" id="MWV68556.1"/>
    </source>
</evidence>
<evidence type="ECO:0000313" key="5">
    <source>
        <dbReference type="Proteomes" id="UP000477070"/>
    </source>
</evidence>
<keyword evidence="4" id="KW-1185">Reference proteome</keyword>
<evidence type="ECO:0000313" key="4">
    <source>
        <dbReference type="Proteomes" id="UP000029714"/>
    </source>
</evidence>
<reference evidence="3 4" key="1">
    <citation type="journal article" date="2014" name="Genome Announc.">
        <title>Draft genome sequences of eight enterohepatic helicobacter species isolated from both laboratory and wild rodents.</title>
        <authorList>
            <person name="Sheh A."/>
            <person name="Shen Z."/>
            <person name="Fox J.G."/>
        </authorList>
    </citation>
    <scope>NUCLEOTIDE SEQUENCE [LARGE SCALE GENOMIC DNA]</scope>
    <source>
        <strain evidence="3 4">MIT 97-6194</strain>
    </source>
</reference>
<reference evidence="3 4" key="2">
    <citation type="journal article" date="2016" name="Infect. Immun.">
        <title>Helicobacter saguini, a Novel Helicobacter Isolated from Cotton-Top Tamarins with Ulcerative Colitis, Has Proinflammatory Properties and Induces Typhlocolitis and Dysplasia in Gnotobiotic IL-10-/- Mice.</title>
        <authorList>
            <person name="Shen Z."/>
            <person name="Mannion A."/>
            <person name="Whary M.T."/>
            <person name="Muthupalani S."/>
            <person name="Sheh A."/>
            <person name="Feng Y."/>
            <person name="Gong G."/>
            <person name="Vandamme P."/>
            <person name="Holcombe H.R."/>
            <person name="Paster B.J."/>
            <person name="Fox J.G."/>
        </authorList>
    </citation>
    <scope>NUCLEOTIDE SEQUENCE [LARGE SCALE GENOMIC DNA]</scope>
    <source>
        <strain evidence="3 4">MIT 97-6194</strain>
    </source>
</reference>
<evidence type="ECO:0000313" key="3">
    <source>
        <dbReference type="EMBL" id="TLD95905.1"/>
    </source>
</evidence>
<proteinExistence type="predicted"/>
<keyword evidence="1" id="KW-0472">Membrane</keyword>
<dbReference type="EMBL" id="QBIU01000001">
    <property type="protein sequence ID" value="MWV68556.1"/>
    <property type="molecule type" value="Genomic_DNA"/>
</dbReference>
<accession>A0A4U8T8F1</accession>
<name>A0A4U8T8F1_9HELI</name>
<organism evidence="3 4">
    <name type="scientific">Helicobacter saguini</name>
    <dbReference type="NCBI Taxonomy" id="1548018"/>
    <lineage>
        <taxon>Bacteria</taxon>
        <taxon>Pseudomonadati</taxon>
        <taxon>Campylobacterota</taxon>
        <taxon>Epsilonproteobacteria</taxon>
        <taxon>Campylobacterales</taxon>
        <taxon>Helicobacteraceae</taxon>
        <taxon>Helicobacter</taxon>
    </lineage>
</organism>
<dbReference type="EMBL" id="JRMP02000001">
    <property type="protein sequence ID" value="TLD95905.1"/>
    <property type="molecule type" value="Genomic_DNA"/>
</dbReference>
<sequence length="171" mass="19643">MNFITFCKKNKGFVVATLCVFLLCLGIRIYYANQKVDMHLDEVLSITLSEYNEMGWSRGFESDRIYSSDELKKGILWNDSSVLGAINDVGNLWKNNRDSPHTNLYYSLLRLWHIGFESPYSTDLSDVYMRSISLNLVFFSLSFLMAFLLVRILFKDSIDTNGGGGESLFRI</sequence>
<feature type="transmembrane region" description="Helical" evidence="1">
    <location>
        <begin position="132"/>
        <end position="154"/>
    </location>
</feature>